<protein>
    <recommendedName>
        <fullName evidence="3">DUF4032 domain-containing protein</fullName>
    </recommendedName>
</protein>
<gene>
    <name evidence="1" type="ORF">H5P30_19735</name>
</gene>
<reference evidence="1 2" key="1">
    <citation type="submission" date="2020-07" db="EMBL/GenBank/DDBJ databases">
        <authorList>
            <person name="Feng X."/>
        </authorList>
    </citation>
    <scope>NUCLEOTIDE SEQUENCE [LARGE SCALE GENOMIC DNA]</scope>
    <source>
        <strain evidence="1 2">JCM14086</strain>
    </source>
</reference>
<name>A0A7X1B1R7_9BACT</name>
<accession>A0A7X1B1R7</accession>
<organism evidence="1 2">
    <name type="scientific">Puniceicoccus vermicola</name>
    <dbReference type="NCBI Taxonomy" id="388746"/>
    <lineage>
        <taxon>Bacteria</taxon>
        <taxon>Pseudomonadati</taxon>
        <taxon>Verrucomicrobiota</taxon>
        <taxon>Opitutia</taxon>
        <taxon>Puniceicoccales</taxon>
        <taxon>Puniceicoccaceae</taxon>
        <taxon>Puniceicoccus</taxon>
    </lineage>
</organism>
<evidence type="ECO:0000313" key="1">
    <source>
        <dbReference type="EMBL" id="MBC2604019.1"/>
    </source>
</evidence>
<dbReference type="Proteomes" id="UP000525652">
    <property type="component" value="Unassembled WGS sequence"/>
</dbReference>
<dbReference type="RefSeq" id="WP_185694638.1">
    <property type="nucleotide sequence ID" value="NZ_JACHVA010000138.1"/>
</dbReference>
<sequence length="78" mass="9319">MRSPKKSSEKKPVADFAGQSSLYKEFLAEREEILRHKWIESEKQGTDIGFEKALLDWIRKHREQWRSARRETKSNSLK</sequence>
<keyword evidence="2" id="KW-1185">Reference proteome</keyword>
<evidence type="ECO:0008006" key="3">
    <source>
        <dbReference type="Google" id="ProtNLM"/>
    </source>
</evidence>
<proteinExistence type="predicted"/>
<dbReference type="AlphaFoldDB" id="A0A7X1B1R7"/>
<evidence type="ECO:0000313" key="2">
    <source>
        <dbReference type="Proteomes" id="UP000525652"/>
    </source>
</evidence>
<dbReference type="EMBL" id="JACHVA010000138">
    <property type="protein sequence ID" value="MBC2604019.1"/>
    <property type="molecule type" value="Genomic_DNA"/>
</dbReference>
<comment type="caution">
    <text evidence="1">The sequence shown here is derived from an EMBL/GenBank/DDBJ whole genome shotgun (WGS) entry which is preliminary data.</text>
</comment>